<feature type="region of interest" description="Disordered" evidence="1">
    <location>
        <begin position="1"/>
        <end position="49"/>
    </location>
</feature>
<dbReference type="EMBL" id="JAVRRJ010000002">
    <property type="protein sequence ID" value="KAK5088921.1"/>
    <property type="molecule type" value="Genomic_DNA"/>
</dbReference>
<name>A0AAN7YIN9_9EURO</name>
<sequence>MAAFVSKIKDKVHRRSGSNTFEGAAKLSTDTSTGISEEAAGVSSDHVAPPAGRTYVSVGNSAFHVHRGHASGNSLDVNSGALAPGPSQADATEHHRRGLSLEDREARVGDIIPERASSKHGTSISNGAHHTRSKTLEELSPAVEQSPRSQALRPRSQGTTTAKKSTPRKVPTQLIPERVSSQHVAPLDLDMHSPHRRSLFGHHASKSLDTNNQPLPPLPNSSPSTQRDMNGLPSQVGSTTPRASSEYPPRRDSLPRKPLPSTPGRKVAAPAETRGKENVDPTTTGDLAQSAGLANMYLQQPKQRDVVEHAAKERILKSGDLRLPAGFDLRDSVRTTVTEEQRPAVVYETVVNQRHEIIQQAISRDIHIHHYFTYEQPIKVVEVLPARHFHLDVKTGIKTEIEAPVGWQMPANLTPRSPDASVLTAYERHYVVDEQNPTGALEAPPLKHEHGYDNLRDGAVRGAR</sequence>
<feature type="compositionally biased region" description="Basic and acidic residues" evidence="1">
    <location>
        <begin position="445"/>
        <end position="464"/>
    </location>
</feature>
<dbReference type="Proteomes" id="UP001309876">
    <property type="component" value="Unassembled WGS sequence"/>
</dbReference>
<gene>
    <name evidence="2" type="ORF">LTR05_003145</name>
</gene>
<feature type="region of interest" description="Disordered" evidence="1">
    <location>
        <begin position="205"/>
        <end position="287"/>
    </location>
</feature>
<organism evidence="2 3">
    <name type="scientific">Lithohypha guttulata</name>
    <dbReference type="NCBI Taxonomy" id="1690604"/>
    <lineage>
        <taxon>Eukaryota</taxon>
        <taxon>Fungi</taxon>
        <taxon>Dikarya</taxon>
        <taxon>Ascomycota</taxon>
        <taxon>Pezizomycotina</taxon>
        <taxon>Eurotiomycetes</taxon>
        <taxon>Chaetothyriomycetidae</taxon>
        <taxon>Chaetothyriales</taxon>
        <taxon>Trichomeriaceae</taxon>
        <taxon>Lithohypha</taxon>
    </lineage>
</organism>
<accession>A0AAN7YIN9</accession>
<reference evidence="2 3" key="1">
    <citation type="submission" date="2023-08" db="EMBL/GenBank/DDBJ databases">
        <title>Black Yeasts Isolated from many extreme environments.</title>
        <authorList>
            <person name="Coleine C."/>
            <person name="Stajich J.E."/>
            <person name="Selbmann L."/>
        </authorList>
    </citation>
    <scope>NUCLEOTIDE SEQUENCE [LARGE SCALE GENOMIC DNA]</scope>
    <source>
        <strain evidence="2 3">CCFEE 5910</strain>
    </source>
</reference>
<evidence type="ECO:0000313" key="2">
    <source>
        <dbReference type="EMBL" id="KAK5088921.1"/>
    </source>
</evidence>
<feature type="region of interest" description="Disordered" evidence="1">
    <location>
        <begin position="437"/>
        <end position="464"/>
    </location>
</feature>
<dbReference type="AlphaFoldDB" id="A0AAN7YIN9"/>
<comment type="caution">
    <text evidence="2">The sequence shown here is derived from an EMBL/GenBank/DDBJ whole genome shotgun (WGS) entry which is preliminary data.</text>
</comment>
<keyword evidence="3" id="KW-1185">Reference proteome</keyword>
<proteinExistence type="predicted"/>
<protein>
    <submittedName>
        <fullName evidence="2">Uncharacterized protein</fullName>
    </submittedName>
</protein>
<evidence type="ECO:0000313" key="3">
    <source>
        <dbReference type="Proteomes" id="UP001309876"/>
    </source>
</evidence>
<feature type="region of interest" description="Disordered" evidence="1">
    <location>
        <begin position="69"/>
        <end position="184"/>
    </location>
</feature>
<feature type="compositionally biased region" description="Polar residues" evidence="1">
    <location>
        <begin position="119"/>
        <end position="128"/>
    </location>
</feature>
<evidence type="ECO:0000256" key="1">
    <source>
        <dbReference type="SAM" id="MobiDB-lite"/>
    </source>
</evidence>
<feature type="compositionally biased region" description="Polar residues" evidence="1">
    <location>
        <begin position="232"/>
        <end position="243"/>
    </location>
</feature>
<feature type="compositionally biased region" description="Basic and acidic residues" evidence="1">
    <location>
        <begin position="99"/>
        <end position="117"/>
    </location>
</feature>